<feature type="region of interest" description="Disordered" evidence="6">
    <location>
        <begin position="33"/>
        <end position="70"/>
    </location>
</feature>
<evidence type="ECO:0000256" key="5">
    <source>
        <dbReference type="PIRNR" id="PIRNR028977"/>
    </source>
</evidence>
<dbReference type="FunCoup" id="A0A167P7P3">
    <property type="interactions" value="555"/>
</dbReference>
<feature type="compositionally biased region" description="Acidic residues" evidence="6">
    <location>
        <begin position="42"/>
        <end position="69"/>
    </location>
</feature>
<evidence type="ECO:0000313" key="9">
    <source>
        <dbReference type="EMBL" id="OAD77414.1"/>
    </source>
</evidence>
<gene>
    <name evidence="9" type="ORF">PHYBLDRAFT_154540</name>
</gene>
<evidence type="ECO:0000259" key="7">
    <source>
        <dbReference type="Pfam" id="PF03914"/>
    </source>
</evidence>
<accession>A0A167P7P3</accession>
<dbReference type="RefSeq" id="XP_018295454.1">
    <property type="nucleotide sequence ID" value="XM_018433335.1"/>
</dbReference>
<evidence type="ECO:0000256" key="1">
    <source>
        <dbReference type="ARBA" id="ARBA00004604"/>
    </source>
</evidence>
<dbReference type="OrthoDB" id="10263597at2759"/>
<dbReference type="Pfam" id="PF07540">
    <property type="entry name" value="NOC3p"/>
    <property type="match status" value="1"/>
</dbReference>
<dbReference type="PANTHER" id="PTHR14428:SF5">
    <property type="entry name" value="NUCLEOLAR COMPLEX PROTEIN 3 HOMOLOG"/>
    <property type="match status" value="1"/>
</dbReference>
<organism evidence="9 10">
    <name type="scientific">Phycomyces blakesleeanus (strain ATCC 8743b / DSM 1359 / FGSC 10004 / NBRC 33097 / NRRL 1555)</name>
    <dbReference type="NCBI Taxonomy" id="763407"/>
    <lineage>
        <taxon>Eukaryota</taxon>
        <taxon>Fungi</taxon>
        <taxon>Fungi incertae sedis</taxon>
        <taxon>Mucoromycota</taxon>
        <taxon>Mucoromycotina</taxon>
        <taxon>Mucoromycetes</taxon>
        <taxon>Mucorales</taxon>
        <taxon>Phycomycetaceae</taxon>
        <taxon>Phycomyces</taxon>
    </lineage>
</organism>
<dbReference type="GO" id="GO:0005730">
    <property type="term" value="C:nucleolus"/>
    <property type="evidence" value="ECO:0007669"/>
    <property type="project" value="UniProtKB-SubCell"/>
</dbReference>
<evidence type="ECO:0000256" key="6">
    <source>
        <dbReference type="SAM" id="MobiDB-lite"/>
    </source>
</evidence>
<reference evidence="10" key="1">
    <citation type="submission" date="2015-06" db="EMBL/GenBank/DDBJ databases">
        <title>Expansion of signal transduction pathways in fungi by whole-genome duplication.</title>
        <authorList>
            <consortium name="DOE Joint Genome Institute"/>
            <person name="Corrochano L.M."/>
            <person name="Kuo A."/>
            <person name="Marcet-Houben M."/>
            <person name="Polaino S."/>
            <person name="Salamov A."/>
            <person name="Villalobos J.M."/>
            <person name="Alvarez M.I."/>
            <person name="Avalos J."/>
            <person name="Benito E.P."/>
            <person name="Benoit I."/>
            <person name="Burger G."/>
            <person name="Camino L.P."/>
            <person name="Canovas D."/>
            <person name="Cerda-Olmedo E."/>
            <person name="Cheng J.-F."/>
            <person name="Dominguez A."/>
            <person name="Elias M."/>
            <person name="Eslava A.P."/>
            <person name="Glaser F."/>
            <person name="Grimwood J."/>
            <person name="Gutierrez G."/>
            <person name="Heitman J."/>
            <person name="Henrissat B."/>
            <person name="Iturriaga E.A."/>
            <person name="Lang B.F."/>
            <person name="Lavin J.L."/>
            <person name="Lee S."/>
            <person name="Li W."/>
            <person name="Lindquist E."/>
            <person name="Lopez-Garcia S."/>
            <person name="Luque E.M."/>
            <person name="Marcos A.T."/>
            <person name="Martin J."/>
            <person name="McCluskey K."/>
            <person name="Medina H.R."/>
            <person name="Miralles-Duran A."/>
            <person name="Miyazaki A."/>
            <person name="Munoz-Torres E."/>
            <person name="Oguiza J.A."/>
            <person name="Ohm R."/>
            <person name="Olmedo M."/>
            <person name="Orejas M."/>
            <person name="Ortiz-Castellanos L."/>
            <person name="Pisabarro A.G."/>
            <person name="Rodriguez-Romero J."/>
            <person name="Ruiz-Herrera J."/>
            <person name="Ruiz-Vazquez R."/>
            <person name="Sanz C."/>
            <person name="Schackwitz W."/>
            <person name="Schmutz J."/>
            <person name="Shahriari M."/>
            <person name="Shelest E."/>
            <person name="Silva-Franco F."/>
            <person name="Soanes D."/>
            <person name="Syed K."/>
            <person name="Tagua V.G."/>
            <person name="Talbot N.J."/>
            <person name="Thon M."/>
            <person name="De vries R.P."/>
            <person name="Wiebenga A."/>
            <person name="Yadav J.S."/>
            <person name="Braun E.L."/>
            <person name="Baker S."/>
            <person name="Garre V."/>
            <person name="Horwitz B."/>
            <person name="Torres-Martinez S."/>
            <person name="Idnurm A."/>
            <person name="Herrera-Estrella A."/>
            <person name="Gabaldon T."/>
            <person name="Grigoriev I.V."/>
        </authorList>
    </citation>
    <scope>NUCLEOTIDE SEQUENCE [LARGE SCALE GENOMIC DNA]</scope>
    <source>
        <strain evidence="10">NRRL 1555(-)</strain>
    </source>
</reference>
<evidence type="ECO:0000256" key="2">
    <source>
        <dbReference type="ARBA" id="ARBA00007797"/>
    </source>
</evidence>
<evidence type="ECO:0000256" key="3">
    <source>
        <dbReference type="ARBA" id="ARBA00023054"/>
    </source>
</evidence>
<keyword evidence="3" id="KW-0175">Coiled coil</keyword>
<comment type="similarity">
    <text evidence="2 5">Belongs to the CBF/MAK21 family.</text>
</comment>
<comment type="function">
    <text evidence="5">Required for synthesis of 60S ribosomal subunits and the transport of pre-ribosomes from the nucleoplasm to the cytoplasm.</text>
</comment>
<evidence type="ECO:0000256" key="4">
    <source>
        <dbReference type="ARBA" id="ARBA00023242"/>
    </source>
</evidence>
<dbReference type="AlphaFoldDB" id="A0A167P7P3"/>
<evidence type="ECO:0000313" key="10">
    <source>
        <dbReference type="Proteomes" id="UP000077315"/>
    </source>
</evidence>
<dbReference type="InParanoid" id="A0A167P7P3"/>
<evidence type="ECO:0000259" key="8">
    <source>
        <dbReference type="Pfam" id="PF07540"/>
    </source>
</evidence>
<dbReference type="GeneID" id="28994241"/>
<name>A0A167P7P3_PHYB8</name>
<dbReference type="GO" id="GO:0003682">
    <property type="term" value="F:chromatin binding"/>
    <property type="evidence" value="ECO:0007669"/>
    <property type="project" value="TreeGrafter"/>
</dbReference>
<keyword evidence="10" id="KW-1185">Reference proteome</keyword>
<sequence>MDYETKPRKIANEWTRKDYHTKLPIKLPGGKIKQVEEKHDSDVEEEEVVEEVVEEEDVEEAEEKEDSDNEVALTKKQYIMKKKEELAQMASEIQEDPEASAGQLRFLREAFKDENTTVKKLVILTQLAVYKDIIPGYRIRPLSDKEEGIQVSKEVKKLRDYERQLLHNYEEYLKDLESLITKRKIDEDYETAMIATRCLCELLTTKTHFNFRLNIMVAIVTQMCNQAIITVFINDESGRTSLDAVKMMTRMIKSKGYAVHEKVINSFLYLRLKDEMAPVANQADEQDKNKKRKREDKPFLTKKARKARKETREIEKEFQEAEAVVSKEEKDKNHTETLKLIFAFYFRILKKQTTSPLLPAVLEGLARFAHLINVDFFDDLLNAIKDVMHSMEVNVDTKAGSLSRKRLLCIITAFQLLSGQGEALNYDLKEFYNEMYVFLLKAGFHTNLEDKPDTMHDAESELMIKSLELMFLKKRQIPINRMAAFAKRLAMSALYMPNKIVLQCLGIIHRLLQKDRRLDALVQSEDRAASGVYLPLLGDPELCNPFGTSLYELFLYQNHYDPSVRALAQTLQEPQTI</sequence>
<dbReference type="InterPro" id="IPR005612">
    <property type="entry name" value="CCAAT-binding_factor"/>
</dbReference>
<dbReference type="STRING" id="763407.A0A167P7P3"/>
<proteinExistence type="inferred from homology"/>
<dbReference type="InterPro" id="IPR016903">
    <property type="entry name" value="Nucleolar_cplx-assoc_3"/>
</dbReference>
<dbReference type="EMBL" id="KV440974">
    <property type="protein sequence ID" value="OAD77414.1"/>
    <property type="molecule type" value="Genomic_DNA"/>
</dbReference>
<feature type="domain" description="CCAAT-binding factor" evidence="7">
    <location>
        <begin position="407"/>
        <end position="568"/>
    </location>
</feature>
<feature type="compositionally biased region" description="Basic residues" evidence="6">
    <location>
        <begin position="289"/>
        <end position="306"/>
    </location>
</feature>
<dbReference type="InterPro" id="IPR011501">
    <property type="entry name" value="Noc3_N"/>
</dbReference>
<keyword evidence="4" id="KW-0539">Nucleus</keyword>
<dbReference type="PIRSF" id="PIRSF028977">
    <property type="entry name" value="Nucleolar_complex_p3"/>
    <property type="match status" value="1"/>
</dbReference>
<feature type="domain" description="Nucleolar complex-associated protein 3 N-terminal" evidence="8">
    <location>
        <begin position="81"/>
        <end position="172"/>
    </location>
</feature>
<dbReference type="GO" id="GO:0042254">
    <property type="term" value="P:ribosome biogenesis"/>
    <property type="evidence" value="ECO:0007669"/>
    <property type="project" value="UniProtKB-KW"/>
</dbReference>
<dbReference type="Pfam" id="PF03914">
    <property type="entry name" value="CBF"/>
    <property type="match status" value="1"/>
</dbReference>
<dbReference type="VEuPathDB" id="FungiDB:PHYBLDRAFT_154540"/>
<protein>
    <recommendedName>
        <fullName evidence="5">Nucleolar complex-associated protein 3</fullName>
    </recommendedName>
</protein>
<dbReference type="PANTHER" id="PTHR14428">
    <property type="entry name" value="NUCLEOLAR COMPLEX PROTEIN 3"/>
    <property type="match status" value="1"/>
</dbReference>
<feature type="region of interest" description="Disordered" evidence="6">
    <location>
        <begin position="281"/>
        <end position="306"/>
    </location>
</feature>
<keyword evidence="5" id="KW-0690">Ribosome biogenesis</keyword>
<dbReference type="Proteomes" id="UP000077315">
    <property type="component" value="Unassembled WGS sequence"/>
</dbReference>
<comment type="subcellular location">
    <subcellularLocation>
        <location evidence="1 5">Nucleus</location>
        <location evidence="1 5">Nucleolus</location>
    </subcellularLocation>
</comment>
<dbReference type="GO" id="GO:0006270">
    <property type="term" value="P:DNA replication initiation"/>
    <property type="evidence" value="ECO:0007669"/>
    <property type="project" value="TreeGrafter"/>
</dbReference>